<keyword evidence="2" id="KW-1133">Transmembrane helix</keyword>
<protein>
    <submittedName>
        <fullName evidence="3">Uncharacterized protein</fullName>
    </submittedName>
</protein>
<gene>
    <name evidence="3" type="ORF">CASFOL_003739</name>
</gene>
<sequence>MSSQPLDQVYQNPVMTRQPNPSHSNGSFGPVFIVLAVIIIVSAVACVLGRFCNKRHQRVKEGSHKPTKAGKTSQGLGPKEWESRQKPSYNTRDGDIEFGFDKKSSKGPKNGGGNSMPMHYNNGAHRPEQVRFPDNM</sequence>
<organism evidence="3 4">
    <name type="scientific">Castilleja foliolosa</name>
    <dbReference type="NCBI Taxonomy" id="1961234"/>
    <lineage>
        <taxon>Eukaryota</taxon>
        <taxon>Viridiplantae</taxon>
        <taxon>Streptophyta</taxon>
        <taxon>Embryophyta</taxon>
        <taxon>Tracheophyta</taxon>
        <taxon>Spermatophyta</taxon>
        <taxon>Magnoliopsida</taxon>
        <taxon>eudicotyledons</taxon>
        <taxon>Gunneridae</taxon>
        <taxon>Pentapetalae</taxon>
        <taxon>asterids</taxon>
        <taxon>lamiids</taxon>
        <taxon>Lamiales</taxon>
        <taxon>Orobanchaceae</taxon>
        <taxon>Pedicularideae</taxon>
        <taxon>Castillejinae</taxon>
        <taxon>Castilleja</taxon>
    </lineage>
</organism>
<name>A0ABD3EI16_9LAMI</name>
<evidence type="ECO:0000256" key="2">
    <source>
        <dbReference type="SAM" id="Phobius"/>
    </source>
</evidence>
<evidence type="ECO:0000313" key="4">
    <source>
        <dbReference type="Proteomes" id="UP001632038"/>
    </source>
</evidence>
<comment type="caution">
    <text evidence="3">The sequence shown here is derived from an EMBL/GenBank/DDBJ whole genome shotgun (WGS) entry which is preliminary data.</text>
</comment>
<evidence type="ECO:0000256" key="1">
    <source>
        <dbReference type="SAM" id="MobiDB-lite"/>
    </source>
</evidence>
<accession>A0ABD3EI16</accession>
<keyword evidence="2" id="KW-0812">Transmembrane</keyword>
<keyword evidence="4" id="KW-1185">Reference proteome</keyword>
<feature type="compositionally biased region" description="Basic and acidic residues" evidence="1">
    <location>
        <begin position="125"/>
        <end position="136"/>
    </location>
</feature>
<dbReference type="PANTHER" id="PTHR33429">
    <property type="entry name" value="OS02G0708000 PROTEIN-RELATED"/>
    <property type="match status" value="1"/>
</dbReference>
<feature type="compositionally biased region" description="Basic and acidic residues" evidence="1">
    <location>
        <begin position="92"/>
        <end position="104"/>
    </location>
</feature>
<dbReference type="Proteomes" id="UP001632038">
    <property type="component" value="Unassembled WGS sequence"/>
</dbReference>
<reference evidence="4" key="1">
    <citation type="journal article" date="2024" name="IScience">
        <title>Strigolactones Initiate the Formation of Haustorium-like Structures in Castilleja.</title>
        <authorList>
            <person name="Buerger M."/>
            <person name="Peterson D."/>
            <person name="Chory J."/>
        </authorList>
    </citation>
    <scope>NUCLEOTIDE SEQUENCE [LARGE SCALE GENOMIC DNA]</scope>
</reference>
<evidence type="ECO:0000313" key="3">
    <source>
        <dbReference type="EMBL" id="KAL3654058.1"/>
    </source>
</evidence>
<feature type="transmembrane region" description="Helical" evidence="2">
    <location>
        <begin position="28"/>
        <end position="48"/>
    </location>
</feature>
<feature type="region of interest" description="Disordered" evidence="1">
    <location>
        <begin position="1"/>
        <end position="23"/>
    </location>
</feature>
<keyword evidence="2" id="KW-0472">Membrane</keyword>
<dbReference type="EMBL" id="JAVIJP010000005">
    <property type="protein sequence ID" value="KAL3654058.1"/>
    <property type="molecule type" value="Genomic_DNA"/>
</dbReference>
<proteinExistence type="predicted"/>
<dbReference type="PANTHER" id="PTHR33429:SF7">
    <property type="entry name" value="OS02G0708000 PROTEIN"/>
    <property type="match status" value="1"/>
</dbReference>
<feature type="region of interest" description="Disordered" evidence="1">
    <location>
        <begin position="56"/>
        <end position="136"/>
    </location>
</feature>
<dbReference type="AlphaFoldDB" id="A0ABD3EI16"/>